<keyword evidence="3" id="KW-0808">Transferase</keyword>
<dbReference type="PROSITE" id="PS00108">
    <property type="entry name" value="PROTEIN_KINASE_ST"/>
    <property type="match status" value="1"/>
</dbReference>
<comment type="catalytic activity">
    <reaction evidence="7">
        <text>L-threonyl-[protein] + ATP = O-phospho-L-threonyl-[protein] + ADP + H(+)</text>
        <dbReference type="Rhea" id="RHEA:46608"/>
        <dbReference type="Rhea" id="RHEA-COMP:11060"/>
        <dbReference type="Rhea" id="RHEA-COMP:11605"/>
        <dbReference type="ChEBI" id="CHEBI:15378"/>
        <dbReference type="ChEBI" id="CHEBI:30013"/>
        <dbReference type="ChEBI" id="CHEBI:30616"/>
        <dbReference type="ChEBI" id="CHEBI:61977"/>
        <dbReference type="ChEBI" id="CHEBI:456216"/>
        <dbReference type="EC" id="2.7.11.1"/>
    </reaction>
</comment>
<feature type="compositionally biased region" description="Polar residues" evidence="10">
    <location>
        <begin position="369"/>
        <end position="384"/>
    </location>
</feature>
<gene>
    <name evidence="12" type="ORF">EJ03DRAFT_388984</name>
</gene>
<dbReference type="EMBL" id="ML995828">
    <property type="protein sequence ID" value="KAF2770120.1"/>
    <property type="molecule type" value="Genomic_DNA"/>
</dbReference>
<feature type="binding site" evidence="9">
    <location>
        <position position="49"/>
    </location>
    <ligand>
        <name>ATP</name>
        <dbReference type="ChEBI" id="CHEBI:30616"/>
    </ligand>
</feature>
<dbReference type="InterPro" id="IPR000719">
    <property type="entry name" value="Prot_kinase_dom"/>
</dbReference>
<dbReference type="PROSITE" id="PS50011">
    <property type="entry name" value="PROTEIN_KINASE_DOM"/>
    <property type="match status" value="1"/>
</dbReference>
<dbReference type="Pfam" id="PF00069">
    <property type="entry name" value="Pkinase"/>
    <property type="match status" value="1"/>
</dbReference>
<evidence type="ECO:0000256" key="3">
    <source>
        <dbReference type="ARBA" id="ARBA00022679"/>
    </source>
</evidence>
<evidence type="ECO:0000256" key="8">
    <source>
        <dbReference type="ARBA" id="ARBA00048679"/>
    </source>
</evidence>
<dbReference type="GO" id="GO:0004674">
    <property type="term" value="F:protein serine/threonine kinase activity"/>
    <property type="evidence" value="ECO:0007669"/>
    <property type="project" value="UniProtKB-KW"/>
</dbReference>
<dbReference type="GO" id="GO:0035861">
    <property type="term" value="C:site of double-strand break"/>
    <property type="evidence" value="ECO:0007669"/>
    <property type="project" value="TreeGrafter"/>
</dbReference>
<keyword evidence="5 12" id="KW-0418">Kinase</keyword>
<dbReference type="AlphaFoldDB" id="A0A6G1LBW3"/>
<dbReference type="OrthoDB" id="539158at2759"/>
<keyword evidence="4 9" id="KW-0547">Nucleotide-binding</keyword>
<sequence length="586" mass="64769">MGGPPNSQQVAYPTDLPFRIVSKTIGCGAYATIKKAAPKNASNPVIAVKFVNKNHAFKAGRLRPKQLQIELSLHKSVCPHQNIIRFLSNGEDADWVWMALELAEGGDLFDKIEADEGCGEHVAHLYFVQLINAISFCHGKGVAHRDIKPENMLLSKNGDLKLADFGLATQFAVPGRQGHGTKKCGMVCGSPPYIAPEILEIGERNLKRKARGEETEGYQPHVADVWSCAIVLFVLLAGNTPWDSPSKKDSYEFYDYVTSGGAPQDELWKKIPRGCLSLVQGMLDIRPEQRLTTAAVTQHAWFKRPNEQLDAHGMVAKPLQLATQLLEGLHIDFTAQIPTSQEPTQSQQPQDMDIDTPSPQQPQQPNQPAWKSQFANTQPQTPLSDTPFDWDPAPALNLSASQDTHNNPPHQASQQLTIREILDAVAEDPSQSQVTRIPVSQMSATQQARAFNDIVPAYSLTRFYSHYAPSALIPLLRSALHRLGFTTRDPPEADTTTSISLWIKGLDARKEPLHGTVLVERAQVSTSSDTASATSVNVLEIRFIKAKGDPVGWRRLFKHVAVLCQDAIPRKQQQQQQNQNPQASQR</sequence>
<dbReference type="PANTHER" id="PTHR43895">
    <property type="entry name" value="CALCIUM/CALMODULIN-DEPENDENT PROTEIN KINASE KINASE-RELATED"/>
    <property type="match status" value="1"/>
</dbReference>
<evidence type="ECO:0000256" key="4">
    <source>
        <dbReference type="ARBA" id="ARBA00022741"/>
    </source>
</evidence>
<accession>A0A6G1LBW3</accession>
<evidence type="ECO:0000256" key="2">
    <source>
        <dbReference type="ARBA" id="ARBA00022527"/>
    </source>
</evidence>
<organism evidence="12 13">
    <name type="scientific">Teratosphaeria nubilosa</name>
    <dbReference type="NCBI Taxonomy" id="161662"/>
    <lineage>
        <taxon>Eukaryota</taxon>
        <taxon>Fungi</taxon>
        <taxon>Dikarya</taxon>
        <taxon>Ascomycota</taxon>
        <taxon>Pezizomycotina</taxon>
        <taxon>Dothideomycetes</taxon>
        <taxon>Dothideomycetidae</taxon>
        <taxon>Mycosphaerellales</taxon>
        <taxon>Teratosphaeriaceae</taxon>
        <taxon>Teratosphaeria</taxon>
    </lineage>
</organism>
<evidence type="ECO:0000256" key="7">
    <source>
        <dbReference type="ARBA" id="ARBA00047899"/>
    </source>
</evidence>
<dbReference type="PANTHER" id="PTHR43895:SF32">
    <property type="entry name" value="SERINE_THREONINE-PROTEIN KINASE CHK1"/>
    <property type="match status" value="1"/>
</dbReference>
<dbReference type="GO" id="GO:0005524">
    <property type="term" value="F:ATP binding"/>
    <property type="evidence" value="ECO:0007669"/>
    <property type="project" value="UniProtKB-UniRule"/>
</dbReference>
<keyword evidence="13" id="KW-1185">Reference proteome</keyword>
<keyword evidence="6 9" id="KW-0067">ATP-binding</keyword>
<proteinExistence type="predicted"/>
<feature type="domain" description="Protein kinase" evidence="11">
    <location>
        <begin position="19"/>
        <end position="302"/>
    </location>
</feature>
<dbReference type="GO" id="GO:0005634">
    <property type="term" value="C:nucleus"/>
    <property type="evidence" value="ECO:0007669"/>
    <property type="project" value="TreeGrafter"/>
</dbReference>
<evidence type="ECO:0000259" key="11">
    <source>
        <dbReference type="PROSITE" id="PS50011"/>
    </source>
</evidence>
<dbReference type="InterPro" id="IPR008271">
    <property type="entry name" value="Ser/Thr_kinase_AS"/>
</dbReference>
<dbReference type="SUPFAM" id="SSF56112">
    <property type="entry name" value="Protein kinase-like (PK-like)"/>
    <property type="match status" value="1"/>
</dbReference>
<dbReference type="InterPro" id="IPR017441">
    <property type="entry name" value="Protein_kinase_ATP_BS"/>
</dbReference>
<comment type="catalytic activity">
    <reaction evidence="8">
        <text>L-seryl-[protein] + ATP = O-phospho-L-seryl-[protein] + ADP + H(+)</text>
        <dbReference type="Rhea" id="RHEA:17989"/>
        <dbReference type="Rhea" id="RHEA-COMP:9863"/>
        <dbReference type="Rhea" id="RHEA-COMP:11604"/>
        <dbReference type="ChEBI" id="CHEBI:15378"/>
        <dbReference type="ChEBI" id="CHEBI:29999"/>
        <dbReference type="ChEBI" id="CHEBI:30616"/>
        <dbReference type="ChEBI" id="CHEBI:83421"/>
        <dbReference type="ChEBI" id="CHEBI:456216"/>
        <dbReference type="EC" id="2.7.11.1"/>
    </reaction>
</comment>
<protein>
    <recommendedName>
        <fullName evidence="1">non-specific serine/threonine protein kinase</fullName>
        <ecNumber evidence="1">2.7.11.1</ecNumber>
    </recommendedName>
</protein>
<feature type="compositionally biased region" description="Polar residues" evidence="10">
    <location>
        <begin position="398"/>
        <end position="413"/>
    </location>
</feature>
<evidence type="ECO:0000256" key="5">
    <source>
        <dbReference type="ARBA" id="ARBA00022777"/>
    </source>
</evidence>
<dbReference type="Gene3D" id="1.10.510.10">
    <property type="entry name" value="Transferase(Phosphotransferase) domain 1"/>
    <property type="match status" value="1"/>
</dbReference>
<dbReference type="PROSITE" id="PS00107">
    <property type="entry name" value="PROTEIN_KINASE_ATP"/>
    <property type="match status" value="1"/>
</dbReference>
<evidence type="ECO:0000313" key="12">
    <source>
        <dbReference type="EMBL" id="KAF2770120.1"/>
    </source>
</evidence>
<evidence type="ECO:0000256" key="1">
    <source>
        <dbReference type="ARBA" id="ARBA00012513"/>
    </source>
</evidence>
<evidence type="ECO:0000256" key="10">
    <source>
        <dbReference type="SAM" id="MobiDB-lite"/>
    </source>
</evidence>
<feature type="compositionally biased region" description="Low complexity" evidence="10">
    <location>
        <begin position="339"/>
        <end position="350"/>
    </location>
</feature>
<evidence type="ECO:0000313" key="13">
    <source>
        <dbReference type="Proteomes" id="UP000799436"/>
    </source>
</evidence>
<dbReference type="InterPro" id="IPR011009">
    <property type="entry name" value="Kinase-like_dom_sf"/>
</dbReference>
<reference evidence="12" key="1">
    <citation type="journal article" date="2020" name="Stud. Mycol.">
        <title>101 Dothideomycetes genomes: a test case for predicting lifestyles and emergence of pathogens.</title>
        <authorList>
            <person name="Haridas S."/>
            <person name="Albert R."/>
            <person name="Binder M."/>
            <person name="Bloem J."/>
            <person name="Labutti K."/>
            <person name="Salamov A."/>
            <person name="Andreopoulos B."/>
            <person name="Baker S."/>
            <person name="Barry K."/>
            <person name="Bills G."/>
            <person name="Bluhm B."/>
            <person name="Cannon C."/>
            <person name="Castanera R."/>
            <person name="Culley D."/>
            <person name="Daum C."/>
            <person name="Ezra D."/>
            <person name="Gonzalez J."/>
            <person name="Henrissat B."/>
            <person name="Kuo A."/>
            <person name="Liang C."/>
            <person name="Lipzen A."/>
            <person name="Lutzoni F."/>
            <person name="Magnuson J."/>
            <person name="Mondo S."/>
            <person name="Nolan M."/>
            <person name="Ohm R."/>
            <person name="Pangilinan J."/>
            <person name="Park H.-J."/>
            <person name="Ramirez L."/>
            <person name="Alfaro M."/>
            <person name="Sun H."/>
            <person name="Tritt A."/>
            <person name="Yoshinaga Y."/>
            <person name="Zwiers L.-H."/>
            <person name="Turgeon B."/>
            <person name="Goodwin S."/>
            <person name="Spatafora J."/>
            <person name="Crous P."/>
            <person name="Grigoriev I."/>
        </authorList>
    </citation>
    <scope>NUCLEOTIDE SEQUENCE</scope>
    <source>
        <strain evidence="12">CBS 116005</strain>
    </source>
</reference>
<dbReference type="SMART" id="SM00220">
    <property type="entry name" value="S_TKc"/>
    <property type="match status" value="1"/>
</dbReference>
<dbReference type="EC" id="2.7.11.1" evidence="1"/>
<dbReference type="GO" id="GO:0005737">
    <property type="term" value="C:cytoplasm"/>
    <property type="evidence" value="ECO:0007669"/>
    <property type="project" value="TreeGrafter"/>
</dbReference>
<evidence type="ECO:0000256" key="9">
    <source>
        <dbReference type="PROSITE-ProRule" id="PRU10141"/>
    </source>
</evidence>
<name>A0A6G1LBW3_9PEZI</name>
<keyword evidence="2" id="KW-0723">Serine/threonine-protein kinase</keyword>
<dbReference type="Proteomes" id="UP000799436">
    <property type="component" value="Unassembled WGS sequence"/>
</dbReference>
<feature type="region of interest" description="Disordered" evidence="10">
    <location>
        <begin position="339"/>
        <end position="413"/>
    </location>
</feature>
<evidence type="ECO:0000256" key="6">
    <source>
        <dbReference type="ARBA" id="ARBA00022840"/>
    </source>
</evidence>
<feature type="compositionally biased region" description="Low complexity" evidence="10">
    <location>
        <begin position="357"/>
        <end position="368"/>
    </location>
</feature>
<dbReference type="GO" id="GO:0007095">
    <property type="term" value="P:mitotic G2 DNA damage checkpoint signaling"/>
    <property type="evidence" value="ECO:0007669"/>
    <property type="project" value="TreeGrafter"/>
</dbReference>